<dbReference type="Gene3D" id="3.40.1620.10">
    <property type="entry name" value="YefM-like domain"/>
    <property type="match status" value="1"/>
</dbReference>
<feature type="region of interest" description="Disordered" evidence="3">
    <location>
        <begin position="59"/>
        <end position="87"/>
    </location>
</feature>
<dbReference type="RefSeq" id="WP_167082461.1">
    <property type="nucleotide sequence ID" value="NZ_BAAADC010000001.1"/>
</dbReference>
<sequence>MQKLSAREFNQDVGKAKRLAAEAPVIITDRGEPAFVLMSYAAFRAQSGSATSILTLLDQKSGPPRGEPEEFMAETLPGSPIKPAQFG</sequence>
<dbReference type="InterPro" id="IPR006442">
    <property type="entry name" value="Antitoxin_Phd/YefM"/>
</dbReference>
<dbReference type="Proteomes" id="UP000570514">
    <property type="component" value="Unassembled WGS sequence"/>
</dbReference>
<comment type="similarity">
    <text evidence="1 2">Belongs to the phD/YefM antitoxin family.</text>
</comment>
<dbReference type="NCBIfam" id="TIGR01552">
    <property type="entry name" value="phd_fam"/>
    <property type="match status" value="1"/>
</dbReference>
<proteinExistence type="inferred from homology"/>
<comment type="function">
    <text evidence="2">Antitoxin component of a type II toxin-antitoxin (TA) system.</text>
</comment>
<organism evidence="4 5">
    <name type="scientific">Rhizomicrobium palustre</name>
    <dbReference type="NCBI Taxonomy" id="189966"/>
    <lineage>
        <taxon>Bacteria</taxon>
        <taxon>Pseudomonadati</taxon>
        <taxon>Pseudomonadota</taxon>
        <taxon>Alphaproteobacteria</taxon>
        <taxon>Micropepsales</taxon>
        <taxon>Micropepsaceae</taxon>
        <taxon>Rhizomicrobium</taxon>
    </lineage>
</organism>
<dbReference type="Pfam" id="PF02604">
    <property type="entry name" value="PhdYeFM_antitox"/>
    <property type="match status" value="1"/>
</dbReference>
<gene>
    <name evidence="4" type="ORF">FHS83_001588</name>
</gene>
<evidence type="ECO:0000313" key="5">
    <source>
        <dbReference type="Proteomes" id="UP000570514"/>
    </source>
</evidence>
<evidence type="ECO:0000256" key="3">
    <source>
        <dbReference type="SAM" id="MobiDB-lite"/>
    </source>
</evidence>
<reference evidence="4 5" key="1">
    <citation type="submission" date="2020-03" db="EMBL/GenBank/DDBJ databases">
        <title>Genomic Encyclopedia of Type Strains, Phase IV (KMG-IV): sequencing the most valuable type-strain genomes for metagenomic binning, comparative biology and taxonomic classification.</title>
        <authorList>
            <person name="Goeker M."/>
        </authorList>
    </citation>
    <scope>NUCLEOTIDE SEQUENCE [LARGE SCALE GENOMIC DNA]</scope>
    <source>
        <strain evidence="4 5">DSM 19867</strain>
    </source>
</reference>
<evidence type="ECO:0000256" key="1">
    <source>
        <dbReference type="ARBA" id="ARBA00009981"/>
    </source>
</evidence>
<keyword evidence="5" id="KW-1185">Reference proteome</keyword>
<dbReference type="InterPro" id="IPR036165">
    <property type="entry name" value="YefM-like_sf"/>
</dbReference>
<dbReference type="AlphaFoldDB" id="A0A846MZ92"/>
<protein>
    <recommendedName>
        <fullName evidence="2">Antitoxin</fullName>
    </recommendedName>
</protein>
<dbReference type="EMBL" id="JAASRM010000001">
    <property type="protein sequence ID" value="NIK88270.1"/>
    <property type="molecule type" value="Genomic_DNA"/>
</dbReference>
<accession>A0A846MZ92</accession>
<dbReference type="SUPFAM" id="SSF143120">
    <property type="entry name" value="YefM-like"/>
    <property type="match status" value="1"/>
</dbReference>
<evidence type="ECO:0000256" key="2">
    <source>
        <dbReference type="RuleBase" id="RU362080"/>
    </source>
</evidence>
<evidence type="ECO:0000313" key="4">
    <source>
        <dbReference type="EMBL" id="NIK88270.1"/>
    </source>
</evidence>
<name>A0A846MZ92_9PROT</name>
<comment type="caution">
    <text evidence="4">The sequence shown here is derived from an EMBL/GenBank/DDBJ whole genome shotgun (WGS) entry which is preliminary data.</text>
</comment>